<feature type="region of interest" description="Disordered" evidence="1">
    <location>
        <begin position="44"/>
        <end position="71"/>
    </location>
</feature>
<dbReference type="EMBL" id="JBHRXK010000003">
    <property type="protein sequence ID" value="MFC3551021.1"/>
    <property type="molecule type" value="Genomic_DNA"/>
</dbReference>
<dbReference type="Proteomes" id="UP001595740">
    <property type="component" value="Unassembled WGS sequence"/>
</dbReference>
<dbReference type="Pfam" id="PF13202">
    <property type="entry name" value="EF-hand_5"/>
    <property type="match status" value="2"/>
</dbReference>
<proteinExistence type="predicted"/>
<dbReference type="PROSITE" id="PS50222">
    <property type="entry name" value="EF_HAND_2"/>
    <property type="match status" value="1"/>
</dbReference>
<dbReference type="InterPro" id="IPR011992">
    <property type="entry name" value="EF-hand-dom_pair"/>
</dbReference>
<comment type="caution">
    <text evidence="3">The sequence shown here is derived from an EMBL/GenBank/DDBJ whole genome shotgun (WGS) entry which is preliminary data.</text>
</comment>
<dbReference type="RefSeq" id="WP_386759030.1">
    <property type="nucleotide sequence ID" value="NZ_JBHRXK010000003.1"/>
</dbReference>
<dbReference type="SUPFAM" id="SSF47473">
    <property type="entry name" value="EF-hand"/>
    <property type="match status" value="1"/>
</dbReference>
<feature type="compositionally biased region" description="Basic and acidic residues" evidence="1">
    <location>
        <begin position="60"/>
        <end position="71"/>
    </location>
</feature>
<name>A0ABV7RT56_9GAMM</name>
<dbReference type="Gene3D" id="1.10.238.10">
    <property type="entry name" value="EF-hand"/>
    <property type="match status" value="1"/>
</dbReference>
<evidence type="ECO:0000313" key="4">
    <source>
        <dbReference type="Proteomes" id="UP001595740"/>
    </source>
</evidence>
<evidence type="ECO:0000313" key="3">
    <source>
        <dbReference type="EMBL" id="MFC3551021.1"/>
    </source>
</evidence>
<feature type="domain" description="EF-hand" evidence="2">
    <location>
        <begin position="34"/>
        <end position="69"/>
    </location>
</feature>
<dbReference type="InterPro" id="IPR018247">
    <property type="entry name" value="EF_Hand_1_Ca_BS"/>
</dbReference>
<reference evidence="4" key="1">
    <citation type="journal article" date="2019" name="Int. J. Syst. Evol. Microbiol.">
        <title>The Global Catalogue of Microorganisms (GCM) 10K type strain sequencing project: providing services to taxonomists for standard genome sequencing and annotation.</title>
        <authorList>
            <consortium name="The Broad Institute Genomics Platform"/>
            <consortium name="The Broad Institute Genome Sequencing Center for Infectious Disease"/>
            <person name="Wu L."/>
            <person name="Ma J."/>
        </authorList>
    </citation>
    <scope>NUCLEOTIDE SEQUENCE [LARGE SCALE GENOMIC DNA]</scope>
    <source>
        <strain evidence="4">KCTC 42875</strain>
    </source>
</reference>
<dbReference type="PROSITE" id="PS00018">
    <property type="entry name" value="EF_HAND_1"/>
    <property type="match status" value="1"/>
</dbReference>
<evidence type="ECO:0000256" key="1">
    <source>
        <dbReference type="SAM" id="MobiDB-lite"/>
    </source>
</evidence>
<gene>
    <name evidence="3" type="ORF">ACFOLC_08315</name>
</gene>
<sequence length="71" mass="7949">MRRRRATPRVAPTSRSFRDLDVNADGALSKDEALADAQLAKHFDKADKNGDGNLSEVEYDTSHHRSSDSKY</sequence>
<dbReference type="InterPro" id="IPR002048">
    <property type="entry name" value="EF_hand_dom"/>
</dbReference>
<accession>A0ABV7RT56</accession>
<keyword evidence="4" id="KW-1185">Reference proteome</keyword>
<organism evidence="3 4">
    <name type="scientific">Lysobacter cavernae</name>
    <dbReference type="NCBI Taxonomy" id="1685901"/>
    <lineage>
        <taxon>Bacteria</taxon>
        <taxon>Pseudomonadati</taxon>
        <taxon>Pseudomonadota</taxon>
        <taxon>Gammaproteobacteria</taxon>
        <taxon>Lysobacterales</taxon>
        <taxon>Lysobacteraceae</taxon>
        <taxon>Lysobacter</taxon>
    </lineage>
</organism>
<evidence type="ECO:0000259" key="2">
    <source>
        <dbReference type="PROSITE" id="PS50222"/>
    </source>
</evidence>
<protein>
    <recommendedName>
        <fullName evidence="2">EF-hand domain-containing protein</fullName>
    </recommendedName>
</protein>